<dbReference type="PROSITE" id="PS51257">
    <property type="entry name" value="PROKAR_LIPOPROTEIN"/>
    <property type="match status" value="1"/>
</dbReference>
<evidence type="ECO:0000313" key="10">
    <source>
        <dbReference type="Proteomes" id="UP000334820"/>
    </source>
</evidence>
<dbReference type="PANTHER" id="PTHR38050">
    <property type="match status" value="1"/>
</dbReference>
<evidence type="ECO:0000256" key="7">
    <source>
        <dbReference type="ARBA" id="ARBA00023326"/>
    </source>
</evidence>
<dbReference type="Pfam" id="PF10503">
    <property type="entry name" value="Esterase_PHB"/>
    <property type="match status" value="1"/>
</dbReference>
<keyword evidence="7" id="KW-0624">Polysaccharide degradation</keyword>
<evidence type="ECO:0000256" key="1">
    <source>
        <dbReference type="ARBA" id="ARBA00004613"/>
    </source>
</evidence>
<organism evidence="9 10">
    <name type="scientific">Thermogemmatispora aurantia</name>
    <dbReference type="NCBI Taxonomy" id="2045279"/>
    <lineage>
        <taxon>Bacteria</taxon>
        <taxon>Bacillati</taxon>
        <taxon>Chloroflexota</taxon>
        <taxon>Ktedonobacteria</taxon>
        <taxon>Thermogemmatisporales</taxon>
        <taxon>Thermogemmatisporaceae</taxon>
        <taxon>Thermogemmatispora</taxon>
    </lineage>
</organism>
<dbReference type="GO" id="GO:0005576">
    <property type="term" value="C:extracellular region"/>
    <property type="evidence" value="ECO:0007669"/>
    <property type="project" value="UniProtKB-SubCell"/>
</dbReference>
<evidence type="ECO:0000256" key="5">
    <source>
        <dbReference type="ARBA" id="ARBA00022801"/>
    </source>
</evidence>
<evidence type="ECO:0000256" key="3">
    <source>
        <dbReference type="ARBA" id="ARBA00022651"/>
    </source>
</evidence>
<dbReference type="InterPro" id="IPR029058">
    <property type="entry name" value="AB_hydrolase_fold"/>
</dbReference>
<dbReference type="GO" id="GO:0030600">
    <property type="term" value="F:feruloyl esterase activity"/>
    <property type="evidence" value="ECO:0007669"/>
    <property type="project" value="InterPro"/>
</dbReference>
<keyword evidence="6" id="KW-0119">Carbohydrate metabolism</keyword>
<reference evidence="9 10" key="1">
    <citation type="journal article" date="2019" name="Int. J. Syst. Evol. Microbiol.">
        <title>Thermogemmatispora aurantia sp. nov. and Thermogemmatispora argillosa sp. nov., within the class Ktedonobacteria, and emended description of the genus Thermogemmatispora.</title>
        <authorList>
            <person name="Zheng Y."/>
            <person name="Wang C.M."/>
            <person name="Sakai Y."/>
            <person name="Abe K."/>
            <person name="Yokota A."/>
            <person name="Yabe S."/>
        </authorList>
    </citation>
    <scope>NUCLEOTIDE SEQUENCE [LARGE SCALE GENOMIC DNA]</scope>
    <source>
        <strain evidence="9 10">A1-2</strain>
    </source>
</reference>
<evidence type="ECO:0000256" key="8">
    <source>
        <dbReference type="SAM" id="MobiDB-lite"/>
    </source>
</evidence>
<feature type="compositionally biased region" description="Polar residues" evidence="8">
    <location>
        <begin position="40"/>
        <end position="62"/>
    </location>
</feature>
<keyword evidence="2" id="KW-0964">Secreted</keyword>
<dbReference type="Gene3D" id="3.40.50.1820">
    <property type="entry name" value="alpha/beta hydrolase"/>
    <property type="match status" value="1"/>
</dbReference>
<dbReference type="Proteomes" id="UP000334820">
    <property type="component" value="Unassembled WGS sequence"/>
</dbReference>
<dbReference type="GO" id="GO:0045493">
    <property type="term" value="P:xylan catabolic process"/>
    <property type="evidence" value="ECO:0007669"/>
    <property type="project" value="UniProtKB-KW"/>
</dbReference>
<proteinExistence type="predicted"/>
<comment type="caution">
    <text evidence="9">The sequence shown here is derived from an EMBL/GenBank/DDBJ whole genome shotgun (WGS) entry which is preliminary data.</text>
</comment>
<evidence type="ECO:0000313" key="9">
    <source>
        <dbReference type="EMBL" id="GER83495.1"/>
    </source>
</evidence>
<dbReference type="AlphaFoldDB" id="A0A5J4K7H7"/>
<name>A0A5J4K7H7_9CHLR</name>
<dbReference type="SUPFAM" id="SSF53474">
    <property type="entry name" value="alpha/beta-Hydrolases"/>
    <property type="match status" value="1"/>
</dbReference>
<keyword evidence="5" id="KW-0378">Hydrolase</keyword>
<keyword evidence="10" id="KW-1185">Reference proteome</keyword>
<gene>
    <name evidence="9" type="primary">lpqC</name>
    <name evidence="9" type="ORF">KTAU_21320</name>
</gene>
<protein>
    <submittedName>
        <fullName evidence="9">Esterase</fullName>
    </submittedName>
</protein>
<comment type="subcellular location">
    <subcellularLocation>
        <location evidence="1">Secreted</location>
    </subcellularLocation>
</comment>
<dbReference type="RefSeq" id="WP_170293198.1">
    <property type="nucleotide sequence ID" value="NZ_BKZV01000003.1"/>
</dbReference>
<evidence type="ECO:0000256" key="2">
    <source>
        <dbReference type="ARBA" id="ARBA00022525"/>
    </source>
</evidence>
<evidence type="ECO:0000256" key="6">
    <source>
        <dbReference type="ARBA" id="ARBA00023277"/>
    </source>
</evidence>
<keyword evidence="4" id="KW-0732">Signal</keyword>
<accession>A0A5J4K7H7</accession>
<dbReference type="InterPro" id="IPR010126">
    <property type="entry name" value="Esterase_phb"/>
</dbReference>
<evidence type="ECO:0000256" key="4">
    <source>
        <dbReference type="ARBA" id="ARBA00022729"/>
    </source>
</evidence>
<feature type="region of interest" description="Disordered" evidence="8">
    <location>
        <begin position="29"/>
        <end position="65"/>
    </location>
</feature>
<keyword evidence="3" id="KW-0858">Xylan degradation</keyword>
<dbReference type="PANTHER" id="PTHR38050:SF2">
    <property type="entry name" value="FERULOYL ESTERASE C-RELATED"/>
    <property type="match status" value="1"/>
</dbReference>
<dbReference type="InterPro" id="IPR043595">
    <property type="entry name" value="FaeB/C/D"/>
</dbReference>
<sequence>MRQARWSGDRVAWVVFLLVVLLSGCRGGTASGSPGGSTSLQSGDSGQMSPTPAVTSQKSQGCGQPAVARGTTLVETLLSGGVTRSYRLHIPSGYQPDLPLPLVLNFHGHGSSGKQQETYTGFSALADREDFFVVYPDGVLAPDGKTGWNAYGPHPTHVDDVRFTSDLLQTLETHWCIDLRRIFATGLSNGGGLTALLACRLSTQIAAFAPVSGAFYPIPGGCHPQRSVPILEIHGTGDFIVPYEGKASVGLPPIPQWLEDWAKRDGCQKGPDVFLARGDITGEEWSRCTAPGLVVHYRVAGGGHTWPGSLIPVPYLGKTTHTLSATAVIWQFFAAHPLAGA</sequence>
<dbReference type="EMBL" id="BKZV01000003">
    <property type="protein sequence ID" value="GER83495.1"/>
    <property type="molecule type" value="Genomic_DNA"/>
</dbReference>